<accession>A0A840RMZ2</accession>
<reference evidence="1 2" key="1">
    <citation type="submission" date="2020-08" db="EMBL/GenBank/DDBJ databases">
        <title>Genomic Encyclopedia of Type Strains, Phase IV (KMG-IV): sequencing the most valuable type-strain genomes for metagenomic binning, comparative biology and taxonomic classification.</title>
        <authorList>
            <person name="Goeker M."/>
        </authorList>
    </citation>
    <scope>NUCLEOTIDE SEQUENCE [LARGE SCALE GENOMIC DNA]</scope>
    <source>
        <strain evidence="1 2">DSM 23240</strain>
    </source>
</reference>
<dbReference type="InterPro" id="IPR021505">
    <property type="entry name" value="Phage_B3_Orf6"/>
</dbReference>
<dbReference type="RefSeq" id="WP_168052461.1">
    <property type="nucleotide sequence ID" value="NZ_JAAOZT010000002.1"/>
</dbReference>
<evidence type="ECO:0000313" key="1">
    <source>
        <dbReference type="EMBL" id="MBB5198462.1"/>
    </source>
</evidence>
<gene>
    <name evidence="1" type="ORF">HNR39_000272</name>
</gene>
<dbReference type="Proteomes" id="UP000571084">
    <property type="component" value="Unassembled WGS sequence"/>
</dbReference>
<dbReference type="Pfam" id="PF11363">
    <property type="entry name" value="DUF3164"/>
    <property type="match status" value="1"/>
</dbReference>
<dbReference type="EMBL" id="JACHHQ010000001">
    <property type="protein sequence ID" value="MBB5198462.1"/>
    <property type="molecule type" value="Genomic_DNA"/>
</dbReference>
<protein>
    <recommendedName>
        <fullName evidence="3">Sulfate transporter</fullName>
    </recommendedName>
</protein>
<name>A0A840RMZ2_9BURK</name>
<proteinExistence type="predicted"/>
<evidence type="ECO:0008006" key="3">
    <source>
        <dbReference type="Google" id="ProtNLM"/>
    </source>
</evidence>
<comment type="caution">
    <text evidence="1">The sequence shown here is derived from an EMBL/GenBank/DDBJ whole genome shotgun (WGS) entry which is preliminary data.</text>
</comment>
<keyword evidence="2" id="KW-1185">Reference proteome</keyword>
<organism evidence="1 2">
    <name type="scientific">Glaciimonas immobilis</name>
    <dbReference type="NCBI Taxonomy" id="728004"/>
    <lineage>
        <taxon>Bacteria</taxon>
        <taxon>Pseudomonadati</taxon>
        <taxon>Pseudomonadota</taxon>
        <taxon>Betaproteobacteria</taxon>
        <taxon>Burkholderiales</taxon>
        <taxon>Oxalobacteraceae</taxon>
        <taxon>Glaciimonas</taxon>
    </lineage>
</organism>
<dbReference type="AlphaFoldDB" id="A0A840RMZ2"/>
<evidence type="ECO:0000313" key="2">
    <source>
        <dbReference type="Proteomes" id="UP000571084"/>
    </source>
</evidence>
<sequence>MMTNLSDLPEGYRKDARGHLIPVSLIKPIDLTRDKLVQELMVKAKVLNRAIADFKNTVFGDVAAFVDLSSEEYGVKLGGKKGNVTLFTFDGGAKLSVASADKITFDERLQAAKALVDECIADWSQGSSPEIKTLVQEAFNTDKEGNLNTGRILALRRLEIADDRWQRAMKAIAESIQIIGSKQYVRFYERVGETDQYVAVSLDIAAV</sequence>